<protein>
    <recommendedName>
        <fullName evidence="3">TIGR02647 family protein</fullName>
    </recommendedName>
</protein>
<evidence type="ECO:0000313" key="1">
    <source>
        <dbReference type="EMBL" id="AWL13397.1"/>
    </source>
</evidence>
<evidence type="ECO:0000313" key="2">
    <source>
        <dbReference type="Proteomes" id="UP000245728"/>
    </source>
</evidence>
<keyword evidence="2" id="KW-1185">Reference proteome</keyword>
<dbReference type="RefSeq" id="WP_109340898.1">
    <property type="nucleotide sequence ID" value="NZ_CP029347.1"/>
</dbReference>
<dbReference type="KEGG" id="salh:HMF8227_02949"/>
<evidence type="ECO:0008006" key="3">
    <source>
        <dbReference type="Google" id="ProtNLM"/>
    </source>
</evidence>
<proteinExistence type="predicted"/>
<dbReference type="InterPro" id="IPR013468">
    <property type="entry name" value="CHP02647"/>
</dbReference>
<reference evidence="1 2" key="1">
    <citation type="submission" date="2018-05" db="EMBL/GenBank/DDBJ databases">
        <title>Salinimonas sp. HMF8227 Genome sequencing and assembly.</title>
        <authorList>
            <person name="Kang H."/>
            <person name="Kang J."/>
            <person name="Cha I."/>
            <person name="Kim H."/>
            <person name="Joh K."/>
        </authorList>
    </citation>
    <scope>NUCLEOTIDE SEQUENCE [LARGE SCALE GENOMIC DNA]</scope>
    <source>
        <strain evidence="1 2">HMF8227</strain>
    </source>
</reference>
<dbReference type="EMBL" id="CP029347">
    <property type="protein sequence ID" value="AWL13397.1"/>
    <property type="molecule type" value="Genomic_DNA"/>
</dbReference>
<sequence length="78" mass="8517">MAFNPSMIACIDLLMKFPTDTLHQGIKLHRDADPELIDAAKRLHQIGAIDQPDGGYLTDLGHDLAEHAQILITALKSA</sequence>
<accession>A0A2S2E904</accession>
<dbReference type="NCBIfam" id="TIGR02647">
    <property type="entry name" value="DNA"/>
    <property type="match status" value="1"/>
</dbReference>
<dbReference type="AlphaFoldDB" id="A0A2S2E904"/>
<dbReference type="OrthoDB" id="5600572at2"/>
<gene>
    <name evidence="1" type="ORF">HMF8227_02949</name>
</gene>
<name>A0A2S2E904_9ALTE</name>
<organism evidence="1 2">
    <name type="scientific">Saliniradius amylolyticus</name>
    <dbReference type="NCBI Taxonomy" id="2183582"/>
    <lineage>
        <taxon>Bacteria</taxon>
        <taxon>Pseudomonadati</taxon>
        <taxon>Pseudomonadota</taxon>
        <taxon>Gammaproteobacteria</taxon>
        <taxon>Alteromonadales</taxon>
        <taxon>Alteromonadaceae</taxon>
        <taxon>Saliniradius</taxon>
    </lineage>
</organism>
<dbReference type="Proteomes" id="UP000245728">
    <property type="component" value="Chromosome"/>
</dbReference>
<dbReference type="Pfam" id="PF18918">
    <property type="entry name" value="DUF5669"/>
    <property type="match status" value="1"/>
</dbReference>